<dbReference type="Pfam" id="PF23233">
    <property type="entry name" value="HAT_Syf1_CNRKL1_N"/>
    <property type="match status" value="1"/>
</dbReference>
<evidence type="ECO:0000259" key="15">
    <source>
        <dbReference type="Pfam" id="PF23233"/>
    </source>
</evidence>
<name>K0KSZ1_WICCF</name>
<sequence length="782" mass="92165">MSEPKLVREKMGLELIEENDLPYEYQILEGPNNLTNWLRYYWHKDSIVGKLFVLQRACDHLKRSYKLWIMYLEHRVELVEGLNPVHYKEEYLKVNKEFEKSLYLLNKMPLLWLKYLQFLNLQTDVTLIRRKYTEALRTLPLTQHHIIWPSYLEFADKVGGLTGCKVYLKYLIFNPDEIELVLNRLIQWKDIPNSLIVFQKILDDPSFVSKEGKSPLELWLEYLDLLISFKKPNKSHDITVETFTRNGMKLFTDQQGKIYVKLATYFIKRRLYEKSRSILEEGLITVKTIKDFTVIYDSYAEFEESYINKLVEQIQHKEESNEDASHLNNELDLKLARFEKLMDRRPFLISDIKLRQDSNNVDEWLHRITLFNPENLGDILNTYVKAITTIEPYESSEGLSKIWIQYSKIYEDNGDLNTARTILDKAVKVPFKEPEELVNIWLEWSELELRQDDIEKALKVLEVATKSPLKSKIDYKDVHLPVQARIHKSIKLWSFYLDLVESSGDIQETCRIYDRVFELKIATPMIVVNYANFLEENQRFEESFKIYERGIGIFSYPTVFEIWNIYLTKALKRNLNVERIRDLFEHALDECPDNLSKSIYILYANFEIENGLTQKGFKILQKAINRVSKESIPDLYQVLISQTQKFNGLIATRPIFESAIEKVPETHTIDLVLQFATVETELKEFNRVRELLKYGGLLKSPLKNVKLWEFWNDFEIQNGNKDTFKDMLRVKREAMDQFNTDILNSSESIGFVKSSTGPKVSSINASEPVQEEQNPDAIDLDI</sequence>
<dbReference type="SMART" id="SM00386">
    <property type="entry name" value="HAT"/>
    <property type="match status" value="12"/>
</dbReference>
<feature type="region of interest" description="Disordered" evidence="12">
    <location>
        <begin position="755"/>
        <end position="782"/>
    </location>
</feature>
<dbReference type="GO" id="GO:0071014">
    <property type="term" value="C:post-mRNA release spliceosomal complex"/>
    <property type="evidence" value="ECO:0007669"/>
    <property type="project" value="TreeGrafter"/>
</dbReference>
<keyword evidence="4" id="KW-0507">mRNA processing</keyword>
<comment type="subcellular location">
    <subcellularLocation>
        <location evidence="1">Nucleus</location>
    </subcellularLocation>
</comment>
<feature type="domain" description="Pre-mRNA-splicing factor SYF1 central HAT repeats" evidence="13">
    <location>
        <begin position="181"/>
        <end position="390"/>
    </location>
</feature>
<keyword evidence="6" id="KW-0677">Repeat</keyword>
<accession>K0KSZ1</accession>
<comment type="similarity">
    <text evidence="2">Belongs to the crooked-neck family.</text>
</comment>
<evidence type="ECO:0000256" key="7">
    <source>
        <dbReference type="ARBA" id="ARBA00023187"/>
    </source>
</evidence>
<dbReference type="Pfam" id="PF23231">
    <property type="entry name" value="HAT_Syf1_CNRKL1_C"/>
    <property type="match status" value="1"/>
</dbReference>
<protein>
    <recommendedName>
        <fullName evidence="10">Pre-mRNA-splicing factor SYF1</fullName>
    </recommendedName>
    <alternativeName>
        <fullName evidence="11">Pre-mRNA-splicing factor syf1</fullName>
    </alternativeName>
</protein>
<evidence type="ECO:0000256" key="6">
    <source>
        <dbReference type="ARBA" id="ARBA00022737"/>
    </source>
</evidence>
<dbReference type="SUPFAM" id="SSF48452">
    <property type="entry name" value="TPR-like"/>
    <property type="match status" value="3"/>
</dbReference>
<feature type="compositionally biased region" description="Acidic residues" evidence="12">
    <location>
        <begin position="769"/>
        <end position="782"/>
    </location>
</feature>
<dbReference type="PANTHER" id="PTHR11246:SF5">
    <property type="entry name" value="PRE-MRNA-SPLICING FACTOR SYF1"/>
    <property type="match status" value="1"/>
</dbReference>
<feature type="domain" description="Pre-mRNA-splicing factor Syf1-like N-terminal HAT-repeats" evidence="15">
    <location>
        <begin position="19"/>
        <end position="176"/>
    </location>
</feature>
<dbReference type="FunFam" id="1.25.40.10:FF:000023">
    <property type="entry name" value="Pre-mRNA-splicing factor SYF1"/>
    <property type="match status" value="1"/>
</dbReference>
<comment type="caution">
    <text evidence="16">The sequence shown here is derived from an EMBL/GenBank/DDBJ whole genome shotgun (WGS) entry which is preliminary data.</text>
</comment>
<proteinExistence type="inferred from homology"/>
<gene>
    <name evidence="16" type="ORF">BN7_5848</name>
</gene>
<evidence type="ECO:0000256" key="3">
    <source>
        <dbReference type="ARBA" id="ARBA00011524"/>
    </source>
</evidence>
<dbReference type="EMBL" id="CAIF01000236">
    <property type="protein sequence ID" value="CCH46256.1"/>
    <property type="molecule type" value="Genomic_DNA"/>
</dbReference>
<keyword evidence="7" id="KW-0508">mRNA splicing</keyword>
<dbReference type="FunCoup" id="K0KSZ1">
    <property type="interactions" value="1088"/>
</dbReference>
<keyword evidence="8" id="KW-0539">Nucleus</keyword>
<dbReference type="InParanoid" id="K0KSZ1"/>
<dbReference type="InterPro" id="IPR011990">
    <property type="entry name" value="TPR-like_helical_dom_sf"/>
</dbReference>
<evidence type="ECO:0000259" key="13">
    <source>
        <dbReference type="Pfam" id="PF23220"/>
    </source>
</evidence>
<keyword evidence="17" id="KW-1185">Reference proteome</keyword>
<dbReference type="PANTHER" id="PTHR11246">
    <property type="entry name" value="PRE-MRNA SPLICING FACTOR"/>
    <property type="match status" value="1"/>
</dbReference>
<evidence type="ECO:0000256" key="2">
    <source>
        <dbReference type="ARBA" id="ARBA00008644"/>
    </source>
</evidence>
<dbReference type="eggNOG" id="KOG2047">
    <property type="taxonomic scope" value="Eukaryota"/>
</dbReference>
<evidence type="ECO:0000256" key="5">
    <source>
        <dbReference type="ARBA" id="ARBA00022728"/>
    </source>
</evidence>
<dbReference type="InterPro" id="IPR055430">
    <property type="entry name" value="HAT_Syf1_CNRKL1_C"/>
</dbReference>
<dbReference type="InterPro" id="IPR056350">
    <property type="entry name" value="HAT_Syf1_central"/>
</dbReference>
<feature type="compositionally biased region" description="Polar residues" evidence="12">
    <location>
        <begin position="755"/>
        <end position="767"/>
    </location>
</feature>
<reference evidence="16 17" key="1">
    <citation type="journal article" date="2012" name="Eukaryot. Cell">
        <title>Draft genome sequence of Wickerhamomyces ciferrii NRRL Y-1031 F-60-10.</title>
        <authorList>
            <person name="Schneider J."/>
            <person name="Andrea H."/>
            <person name="Blom J."/>
            <person name="Jaenicke S."/>
            <person name="Ruckert C."/>
            <person name="Schorsch C."/>
            <person name="Szczepanowski R."/>
            <person name="Farwick M."/>
            <person name="Goesmann A."/>
            <person name="Puhler A."/>
            <person name="Schaffer S."/>
            <person name="Tauch A."/>
            <person name="Kohler T."/>
            <person name="Brinkrolf K."/>
        </authorList>
    </citation>
    <scope>NUCLEOTIDE SEQUENCE [LARGE SCALE GENOMIC DNA]</scope>
    <source>
        <strain evidence="17">ATCC 14091 / BCRC 22168 / CBS 111 / JCM 3599 / NBRC 0793 / NRRL Y-1031 F-60-10</strain>
    </source>
</reference>
<dbReference type="InterPro" id="IPR045075">
    <property type="entry name" value="Syf1-like"/>
</dbReference>
<dbReference type="Pfam" id="PF23220">
    <property type="entry name" value="HAT_Syf1_M"/>
    <property type="match status" value="1"/>
</dbReference>
<dbReference type="GO" id="GO:0000974">
    <property type="term" value="C:Prp19 complex"/>
    <property type="evidence" value="ECO:0007669"/>
    <property type="project" value="TreeGrafter"/>
</dbReference>
<evidence type="ECO:0000256" key="11">
    <source>
        <dbReference type="ARBA" id="ARBA00067212"/>
    </source>
</evidence>
<evidence type="ECO:0000256" key="12">
    <source>
        <dbReference type="SAM" id="MobiDB-lite"/>
    </source>
</evidence>
<evidence type="ECO:0000256" key="1">
    <source>
        <dbReference type="ARBA" id="ARBA00004123"/>
    </source>
</evidence>
<evidence type="ECO:0000313" key="17">
    <source>
        <dbReference type="Proteomes" id="UP000009328"/>
    </source>
</evidence>
<evidence type="ECO:0000256" key="8">
    <source>
        <dbReference type="ARBA" id="ARBA00023242"/>
    </source>
</evidence>
<keyword evidence="5" id="KW-0747">Spliceosome</keyword>
<dbReference type="InterPro" id="IPR003107">
    <property type="entry name" value="HAT"/>
</dbReference>
<dbReference type="AlphaFoldDB" id="K0KSZ1"/>
<evidence type="ECO:0000313" key="16">
    <source>
        <dbReference type="EMBL" id="CCH46256.1"/>
    </source>
</evidence>
<feature type="domain" description="Pre-mRNA-splicing factor Syf1/CRNKL1-like C-terminal HAT-repeats" evidence="14">
    <location>
        <begin position="395"/>
        <end position="750"/>
    </location>
</feature>
<dbReference type="InterPro" id="IPR055433">
    <property type="entry name" value="HAT_Syf1-like_N"/>
</dbReference>
<dbReference type="Gene3D" id="1.25.40.10">
    <property type="entry name" value="Tetratricopeptide repeat domain"/>
    <property type="match status" value="2"/>
</dbReference>
<dbReference type="STRING" id="1206466.K0KSZ1"/>
<comment type="subunit">
    <text evidence="3">Associated with the spliceosome.</text>
</comment>
<evidence type="ECO:0000256" key="9">
    <source>
        <dbReference type="ARBA" id="ARBA00037272"/>
    </source>
</evidence>
<dbReference type="GO" id="GO:0071007">
    <property type="term" value="C:U2-type catalytic step 2 spliceosome"/>
    <property type="evidence" value="ECO:0007669"/>
    <property type="project" value="TreeGrafter"/>
</dbReference>
<dbReference type="Proteomes" id="UP000009328">
    <property type="component" value="Unassembled WGS sequence"/>
</dbReference>
<evidence type="ECO:0000259" key="14">
    <source>
        <dbReference type="Pfam" id="PF23231"/>
    </source>
</evidence>
<dbReference type="HOGENOM" id="CLU_007736_0_0_1"/>
<organism evidence="16 17">
    <name type="scientific">Wickerhamomyces ciferrii (strain ATCC 14091 / BCRC 22168 / CBS 111 / JCM 3599 / NBRC 0793 / NRRL Y-1031 F-60-10)</name>
    <name type="common">Yeast</name>
    <name type="synonym">Pichia ciferrii</name>
    <dbReference type="NCBI Taxonomy" id="1206466"/>
    <lineage>
        <taxon>Eukaryota</taxon>
        <taxon>Fungi</taxon>
        <taxon>Dikarya</taxon>
        <taxon>Ascomycota</taxon>
        <taxon>Saccharomycotina</taxon>
        <taxon>Saccharomycetes</taxon>
        <taxon>Phaffomycetales</taxon>
        <taxon>Wickerhamomycetaceae</taxon>
        <taxon>Wickerhamomyces</taxon>
    </lineage>
</organism>
<dbReference type="GO" id="GO:0000349">
    <property type="term" value="P:generation of catalytic spliceosome for first transesterification step"/>
    <property type="evidence" value="ECO:0007669"/>
    <property type="project" value="TreeGrafter"/>
</dbReference>
<comment type="function">
    <text evidence="9">Involved in pre-mRNA splicing and cell cycle progression.</text>
</comment>
<evidence type="ECO:0000256" key="4">
    <source>
        <dbReference type="ARBA" id="ARBA00022664"/>
    </source>
</evidence>
<evidence type="ECO:0000256" key="10">
    <source>
        <dbReference type="ARBA" id="ARBA00039472"/>
    </source>
</evidence>
<dbReference type="FunFam" id="1.25.40.10:FF:000137">
    <property type="entry name" value="Pre-mRNA-splicing factor syf1"/>
    <property type="match status" value="1"/>
</dbReference>